<dbReference type="InterPro" id="IPR004843">
    <property type="entry name" value="Calcineurin-like_PHP"/>
</dbReference>
<dbReference type="EMBL" id="CYZE01000005">
    <property type="protein sequence ID" value="CUO34881.1"/>
    <property type="molecule type" value="Genomic_DNA"/>
</dbReference>
<proteinExistence type="predicted"/>
<sequence length="173" mass="19954">MGDIYLISDTHFGDSGAILRYEGRPFQDGREMNEQMIENWNRVAGAEDTVYHLGDFACYLSREEIKEIANRLNGRKILIAGNHDRMFTTRDWLDFGFDEVYFLPAVLEDFYILSHEPVYVNINSPYANIFGHVHGNPMYQDVSARSFCACVERIGYAPVPFETVKKAILDQNR</sequence>
<dbReference type="GO" id="GO:0016787">
    <property type="term" value="F:hydrolase activity"/>
    <property type="evidence" value="ECO:0007669"/>
    <property type="project" value="InterPro"/>
</dbReference>
<dbReference type="Gene3D" id="3.60.21.10">
    <property type="match status" value="1"/>
</dbReference>
<dbReference type="Proteomes" id="UP000095651">
    <property type="component" value="Unassembled WGS sequence"/>
</dbReference>
<accession>A0A174EB39</accession>
<dbReference type="Pfam" id="PF00149">
    <property type="entry name" value="Metallophos"/>
    <property type="match status" value="1"/>
</dbReference>
<dbReference type="AlphaFoldDB" id="A0A174EB39"/>
<dbReference type="SUPFAM" id="SSF56300">
    <property type="entry name" value="Metallo-dependent phosphatases"/>
    <property type="match status" value="1"/>
</dbReference>
<gene>
    <name evidence="2" type="ORF">ERS852407_02572</name>
</gene>
<evidence type="ECO:0000259" key="1">
    <source>
        <dbReference type="Pfam" id="PF00149"/>
    </source>
</evidence>
<evidence type="ECO:0000313" key="2">
    <source>
        <dbReference type="EMBL" id="CUO34881.1"/>
    </source>
</evidence>
<reference evidence="2 3" key="1">
    <citation type="submission" date="2015-09" db="EMBL/GenBank/DDBJ databases">
        <authorList>
            <consortium name="Pathogen Informatics"/>
        </authorList>
    </citation>
    <scope>NUCLEOTIDE SEQUENCE [LARGE SCALE GENOMIC DNA]</scope>
    <source>
        <strain evidence="2 3">2789STDY5608850</strain>
    </source>
</reference>
<dbReference type="RefSeq" id="WP_055655583.1">
    <property type="nucleotide sequence ID" value="NZ_CABIXC010000005.1"/>
</dbReference>
<name>A0A174EB39_9FIRM</name>
<dbReference type="InterPro" id="IPR029052">
    <property type="entry name" value="Metallo-depent_PP-like"/>
</dbReference>
<evidence type="ECO:0000313" key="3">
    <source>
        <dbReference type="Proteomes" id="UP000095651"/>
    </source>
</evidence>
<organism evidence="2 3">
    <name type="scientific">Hungatella hathewayi</name>
    <dbReference type="NCBI Taxonomy" id="154046"/>
    <lineage>
        <taxon>Bacteria</taxon>
        <taxon>Bacillati</taxon>
        <taxon>Bacillota</taxon>
        <taxon>Clostridia</taxon>
        <taxon>Lachnospirales</taxon>
        <taxon>Lachnospiraceae</taxon>
        <taxon>Hungatella</taxon>
    </lineage>
</organism>
<protein>
    <submittedName>
        <fullName evidence="2">Phosphoesterase</fullName>
    </submittedName>
</protein>
<feature type="domain" description="Calcineurin-like phosphoesterase" evidence="1">
    <location>
        <begin position="4"/>
        <end position="102"/>
    </location>
</feature>